<dbReference type="EMBL" id="FN545284">
    <property type="protein sequence ID" value="CBA76649.1"/>
    <property type="molecule type" value="Genomic_DNA"/>
</dbReference>
<dbReference type="AlphaFoldDB" id="D2U4R7"/>
<name>D2U4R7_9GAMM</name>
<evidence type="ECO:0000313" key="1">
    <source>
        <dbReference type="EMBL" id="CBA76649.1"/>
    </source>
</evidence>
<sequence length="100" mass="11670">RGSCKARWFLVYQYSNSVTSCHLVWNREASSYELTQEALTMAITKPCSKFIDTYWIIPRNSNTPSSKVSFTRNDRRIFNVLFKDDRLIWAGRKPVMEGLA</sequence>
<proteinExistence type="predicted"/>
<feature type="non-terminal residue" evidence="1">
    <location>
        <position position="1"/>
    </location>
</feature>
<protein>
    <submittedName>
        <fullName evidence="1">Hypothetical phage protein</fullName>
    </submittedName>
</protein>
<accession>D2U4R7</accession>
<gene>
    <name evidence="1" type="ORF">ARN_36990</name>
</gene>
<reference evidence="1" key="1">
    <citation type="journal article" date="2010" name="Insect Mol. Biol.">
        <title>The draft genome sequence of Arsenophonus nasoniae, son-killer bacterium of Nasonia vitripennis, reveals genes associated with virulence and symbiosis.</title>
        <authorList>
            <person name="Wilkes T."/>
            <person name="Darby A.C."/>
            <person name="Choi J."/>
            <person name="Colborne J.K."/>
            <person name="Werren J.H."/>
            <person name="Hurst G.D.D."/>
        </authorList>
    </citation>
    <scope>NUCLEOTIDE SEQUENCE</scope>
</reference>
<organism evidence="1">
    <name type="scientific">Arsenophonus nasoniae</name>
    <name type="common">son-killer infecting Nasonia vitripennis</name>
    <dbReference type="NCBI Taxonomy" id="638"/>
    <lineage>
        <taxon>Bacteria</taxon>
        <taxon>Pseudomonadati</taxon>
        <taxon>Pseudomonadota</taxon>
        <taxon>Gammaproteobacteria</taxon>
        <taxon>Enterobacterales</taxon>
        <taxon>Morganellaceae</taxon>
        <taxon>Arsenophonus</taxon>
    </lineage>
</organism>